<sequence length="94" mass="9864">MIAFIHMLHILRFVMRGGIIGSVAKSVVESVGQLLHYGGTGSVGANTGVVVPKAGPDPITGLTHESRPGGGFFFGVVSNTIRRRQARPAPTCDH</sequence>
<dbReference type="HOGENOM" id="CLU_2390646_0_0_1"/>
<keyword evidence="3" id="KW-1185">Reference proteome</keyword>
<dbReference type="RefSeq" id="XP_005757179.1">
    <property type="nucleotide sequence ID" value="XM_005757122.1"/>
</dbReference>
<dbReference type="GeneID" id="17250829"/>
<feature type="signal peptide" evidence="1">
    <location>
        <begin position="1"/>
        <end position="24"/>
    </location>
</feature>
<accession>A0A0D3I0G5</accession>
<dbReference type="KEGG" id="ehx:EMIHUDRAFT_220904"/>
<reference evidence="3" key="1">
    <citation type="journal article" date="2013" name="Nature">
        <title>Pan genome of the phytoplankton Emiliania underpins its global distribution.</title>
        <authorList>
            <person name="Read B.A."/>
            <person name="Kegel J."/>
            <person name="Klute M.J."/>
            <person name="Kuo A."/>
            <person name="Lefebvre S.C."/>
            <person name="Maumus F."/>
            <person name="Mayer C."/>
            <person name="Miller J."/>
            <person name="Monier A."/>
            <person name="Salamov A."/>
            <person name="Young J."/>
            <person name="Aguilar M."/>
            <person name="Claverie J.M."/>
            <person name="Frickenhaus S."/>
            <person name="Gonzalez K."/>
            <person name="Herman E.K."/>
            <person name="Lin Y.C."/>
            <person name="Napier J."/>
            <person name="Ogata H."/>
            <person name="Sarno A.F."/>
            <person name="Shmutz J."/>
            <person name="Schroeder D."/>
            <person name="de Vargas C."/>
            <person name="Verret F."/>
            <person name="von Dassow P."/>
            <person name="Valentin K."/>
            <person name="Van de Peer Y."/>
            <person name="Wheeler G."/>
            <person name="Dacks J.B."/>
            <person name="Delwiche C.F."/>
            <person name="Dyhrman S.T."/>
            <person name="Glockner G."/>
            <person name="John U."/>
            <person name="Richards T."/>
            <person name="Worden A.Z."/>
            <person name="Zhang X."/>
            <person name="Grigoriev I.V."/>
            <person name="Allen A.E."/>
            <person name="Bidle K."/>
            <person name="Borodovsky M."/>
            <person name="Bowler C."/>
            <person name="Brownlee C."/>
            <person name="Cock J.M."/>
            <person name="Elias M."/>
            <person name="Gladyshev V.N."/>
            <person name="Groth M."/>
            <person name="Guda C."/>
            <person name="Hadaegh A."/>
            <person name="Iglesias-Rodriguez M.D."/>
            <person name="Jenkins J."/>
            <person name="Jones B.M."/>
            <person name="Lawson T."/>
            <person name="Leese F."/>
            <person name="Lindquist E."/>
            <person name="Lobanov A."/>
            <person name="Lomsadze A."/>
            <person name="Malik S.B."/>
            <person name="Marsh M.E."/>
            <person name="Mackinder L."/>
            <person name="Mock T."/>
            <person name="Mueller-Roeber B."/>
            <person name="Pagarete A."/>
            <person name="Parker M."/>
            <person name="Probert I."/>
            <person name="Quesneville H."/>
            <person name="Raines C."/>
            <person name="Rensing S.A."/>
            <person name="Riano-Pachon D.M."/>
            <person name="Richier S."/>
            <person name="Rokitta S."/>
            <person name="Shiraiwa Y."/>
            <person name="Soanes D.M."/>
            <person name="van der Giezen M."/>
            <person name="Wahlund T.M."/>
            <person name="Williams B."/>
            <person name="Wilson W."/>
            <person name="Wolfe G."/>
            <person name="Wurch L.L."/>
        </authorList>
    </citation>
    <scope>NUCLEOTIDE SEQUENCE</scope>
</reference>
<feature type="chain" id="PRO_5044213630" evidence="1">
    <location>
        <begin position="25"/>
        <end position="94"/>
    </location>
</feature>
<evidence type="ECO:0000256" key="1">
    <source>
        <dbReference type="SAM" id="SignalP"/>
    </source>
</evidence>
<dbReference type="Proteomes" id="UP000013827">
    <property type="component" value="Unassembled WGS sequence"/>
</dbReference>
<dbReference type="EnsemblProtists" id="EOD04750">
    <property type="protein sequence ID" value="EOD04750"/>
    <property type="gene ID" value="EMIHUDRAFT_220904"/>
</dbReference>
<evidence type="ECO:0000313" key="3">
    <source>
        <dbReference type="Proteomes" id="UP000013827"/>
    </source>
</evidence>
<name>A0A0D3I0G5_EMIH1</name>
<dbReference type="PaxDb" id="2903-EOD04750"/>
<keyword evidence="1" id="KW-0732">Signal</keyword>
<dbReference type="AlphaFoldDB" id="A0A0D3I0G5"/>
<reference evidence="2" key="2">
    <citation type="submission" date="2024-10" db="UniProtKB">
        <authorList>
            <consortium name="EnsemblProtists"/>
        </authorList>
    </citation>
    <scope>IDENTIFICATION</scope>
</reference>
<evidence type="ECO:0000313" key="2">
    <source>
        <dbReference type="EnsemblProtists" id="EOD04750"/>
    </source>
</evidence>
<organism evidence="2 3">
    <name type="scientific">Emiliania huxleyi (strain CCMP1516)</name>
    <dbReference type="NCBI Taxonomy" id="280463"/>
    <lineage>
        <taxon>Eukaryota</taxon>
        <taxon>Haptista</taxon>
        <taxon>Haptophyta</taxon>
        <taxon>Prymnesiophyceae</taxon>
        <taxon>Isochrysidales</taxon>
        <taxon>Noelaerhabdaceae</taxon>
        <taxon>Emiliania</taxon>
    </lineage>
</organism>
<protein>
    <submittedName>
        <fullName evidence="2">Uncharacterized protein</fullName>
    </submittedName>
</protein>
<proteinExistence type="predicted"/>